<accession>A0A538TN37</accession>
<protein>
    <submittedName>
        <fullName evidence="1">Uncharacterized protein</fullName>
    </submittedName>
</protein>
<sequence length="174" mass="18408">MGHLFAQSGYCARAKRALVLAAILASLDAAPTPRCALAATGPDLNAMLPEFNRICTDLTQAREELRLGTLDEDSFGDRILALFVDADSLMNCLQTAGASARRIASPLFAMNHGLRYLIESLRENYVGIVARNGTSFVAADRALQAAVAWRSGVSVAAGVDAMTGVDPISDVARP</sequence>
<dbReference type="AlphaFoldDB" id="A0A538TN37"/>
<name>A0A538TN37_UNCEI</name>
<dbReference type="EMBL" id="VBOZ01000015">
    <property type="protein sequence ID" value="TMQ65030.1"/>
    <property type="molecule type" value="Genomic_DNA"/>
</dbReference>
<evidence type="ECO:0000313" key="2">
    <source>
        <dbReference type="Proteomes" id="UP000317691"/>
    </source>
</evidence>
<dbReference type="Proteomes" id="UP000317691">
    <property type="component" value="Unassembled WGS sequence"/>
</dbReference>
<comment type="caution">
    <text evidence="1">The sequence shown here is derived from an EMBL/GenBank/DDBJ whole genome shotgun (WGS) entry which is preliminary data.</text>
</comment>
<organism evidence="1 2">
    <name type="scientific">Eiseniibacteriota bacterium</name>
    <dbReference type="NCBI Taxonomy" id="2212470"/>
    <lineage>
        <taxon>Bacteria</taxon>
        <taxon>Candidatus Eiseniibacteriota</taxon>
    </lineage>
</organism>
<reference evidence="1 2" key="1">
    <citation type="journal article" date="2019" name="Nat. Microbiol.">
        <title>Mediterranean grassland soil C-N compound turnover is dependent on rainfall and depth, and is mediated by genomically divergent microorganisms.</title>
        <authorList>
            <person name="Diamond S."/>
            <person name="Andeer P.F."/>
            <person name="Li Z."/>
            <person name="Crits-Christoph A."/>
            <person name="Burstein D."/>
            <person name="Anantharaman K."/>
            <person name="Lane K.R."/>
            <person name="Thomas B.C."/>
            <person name="Pan C."/>
            <person name="Northen T.R."/>
            <person name="Banfield J.F."/>
        </authorList>
    </citation>
    <scope>NUCLEOTIDE SEQUENCE [LARGE SCALE GENOMIC DNA]</scope>
    <source>
        <strain evidence="1">WS_9</strain>
    </source>
</reference>
<proteinExistence type="predicted"/>
<gene>
    <name evidence="1" type="ORF">E6K79_05910</name>
</gene>
<evidence type="ECO:0000313" key="1">
    <source>
        <dbReference type="EMBL" id="TMQ65030.1"/>
    </source>
</evidence>